<dbReference type="GO" id="GO:0000293">
    <property type="term" value="F:ferric-chelate reductase activity"/>
    <property type="evidence" value="ECO:0007669"/>
    <property type="project" value="UniProtKB-ARBA"/>
</dbReference>
<keyword evidence="9 12" id="KW-0472">Membrane</keyword>
<dbReference type="SUPFAM" id="SSF52343">
    <property type="entry name" value="Ferredoxin reductase-like, C-terminal NADP-linked domain"/>
    <property type="match status" value="1"/>
</dbReference>
<dbReference type="InterPro" id="IPR013130">
    <property type="entry name" value="Fe3_Rdtase_TM_dom"/>
</dbReference>
<protein>
    <recommendedName>
        <fullName evidence="13">FAD-binding FR-type domain-containing protein</fullName>
    </recommendedName>
</protein>
<evidence type="ECO:0000256" key="10">
    <source>
        <dbReference type="ARBA" id="ARBA00023180"/>
    </source>
</evidence>
<comment type="subcellular location">
    <subcellularLocation>
        <location evidence="1">Membrane</location>
        <topology evidence="1">Multi-pass membrane protein</topology>
    </subcellularLocation>
</comment>
<evidence type="ECO:0000256" key="8">
    <source>
        <dbReference type="ARBA" id="ARBA00023065"/>
    </source>
</evidence>
<dbReference type="GO" id="GO:0005886">
    <property type="term" value="C:plasma membrane"/>
    <property type="evidence" value="ECO:0007669"/>
    <property type="project" value="TreeGrafter"/>
</dbReference>
<dbReference type="OrthoDB" id="10006946at2759"/>
<evidence type="ECO:0000313" key="14">
    <source>
        <dbReference type="EMBL" id="KAJ4267463.1"/>
    </source>
</evidence>
<evidence type="ECO:0000313" key="15">
    <source>
        <dbReference type="Proteomes" id="UP001152049"/>
    </source>
</evidence>
<dbReference type="InterPro" id="IPR051410">
    <property type="entry name" value="Ferric/Cupric_Reductase"/>
</dbReference>
<evidence type="ECO:0000256" key="12">
    <source>
        <dbReference type="SAM" id="Phobius"/>
    </source>
</evidence>
<keyword evidence="5" id="KW-0249">Electron transport</keyword>
<accession>A0A9W8S9K9</accession>
<feature type="region of interest" description="Disordered" evidence="11">
    <location>
        <begin position="361"/>
        <end position="388"/>
    </location>
</feature>
<sequence>MDNENMPLLSNLASRTGWMAIANFLIVVFLSLKNTPVSILTSLSYERLNVFHRVVGYTTLIYAIVHSCAYAAVFAEQGFLERLLVREEIFGMVATISLIILALAGAFLRTWWYEAFYYIHVTFWIVAIIMTGLHQPEPSKKILYVVCAAAGIWVLERIVRLIRIAINSTNNTVTLTPLPSGGTRVTLAKAPLGSASGKHGFLWIPAVRAAETHPFTMVSTDPLEFVVAAYDGFTQTLHKCALKNPGIQLKASVEGPYGNFPDARGYDKIILVAGGSGASFTVGATLDMLKKLGPDEEVEVEFIWMIRNQSEFDIHNTHFMTLTEQTAYLTWFSQHLETLRKDRRVSIKVYVTRASAVESIPQRQPSSSSSFSSSTFVEPDTEKEALPRLTTTRLSLDTEKQHIPSPVSPTENDLTNHAGFYFGRPNVASLVKEAIENVSSDRRVLVMGCGPQTLMTTVRNAAADCTFDNGAGVELHLEQFGW</sequence>
<keyword evidence="3" id="KW-0813">Transport</keyword>
<dbReference type="SFLD" id="SFLDG01168">
    <property type="entry name" value="Ferric_reductase_subgroup_(FRE"/>
    <property type="match status" value="1"/>
</dbReference>
<dbReference type="CDD" id="cd06186">
    <property type="entry name" value="NOX_Duox_like_FAD_NADP"/>
    <property type="match status" value="1"/>
</dbReference>
<reference evidence="14" key="1">
    <citation type="submission" date="2022-09" db="EMBL/GenBank/DDBJ databases">
        <title>Fusarium specimens isolated from Avocado Roots.</title>
        <authorList>
            <person name="Stajich J."/>
            <person name="Roper C."/>
            <person name="Heimlech-Rivalta G."/>
        </authorList>
    </citation>
    <scope>NUCLEOTIDE SEQUENCE</scope>
    <source>
        <strain evidence="14">CF00136</strain>
    </source>
</reference>
<feature type="transmembrane region" description="Helical" evidence="12">
    <location>
        <begin position="54"/>
        <end position="74"/>
    </location>
</feature>
<comment type="caution">
    <text evidence="14">The sequence shown here is derived from an EMBL/GenBank/DDBJ whole genome shotgun (WGS) entry which is preliminary data.</text>
</comment>
<dbReference type="Pfam" id="PF08030">
    <property type="entry name" value="NAD_binding_6"/>
    <property type="match status" value="1"/>
</dbReference>
<dbReference type="EMBL" id="JAOQAZ010000004">
    <property type="protein sequence ID" value="KAJ4267463.1"/>
    <property type="molecule type" value="Genomic_DNA"/>
</dbReference>
<comment type="similarity">
    <text evidence="2">Belongs to the ferric reductase (FRE) family.</text>
</comment>
<dbReference type="GO" id="GO:0006879">
    <property type="term" value="P:intracellular iron ion homeostasis"/>
    <property type="evidence" value="ECO:0007669"/>
    <property type="project" value="TreeGrafter"/>
</dbReference>
<name>A0A9W8S9K9_9HYPO</name>
<evidence type="ECO:0000256" key="9">
    <source>
        <dbReference type="ARBA" id="ARBA00023136"/>
    </source>
</evidence>
<proteinExistence type="inferred from homology"/>
<keyword evidence="4 12" id="KW-0812">Transmembrane</keyword>
<feature type="transmembrane region" description="Helical" evidence="12">
    <location>
        <begin position="115"/>
        <end position="136"/>
    </location>
</feature>
<gene>
    <name evidence="14" type="ORF">NW762_003570</name>
</gene>
<dbReference type="PANTHER" id="PTHR32361:SF9">
    <property type="entry name" value="FERRIC REDUCTASE TRANSMEMBRANE COMPONENT 3-RELATED"/>
    <property type="match status" value="1"/>
</dbReference>
<keyword evidence="7" id="KW-0560">Oxidoreductase</keyword>
<feature type="transmembrane region" description="Helical" evidence="12">
    <location>
        <begin position="89"/>
        <end position="108"/>
    </location>
</feature>
<dbReference type="Pfam" id="PF08022">
    <property type="entry name" value="FAD_binding_8"/>
    <property type="match status" value="1"/>
</dbReference>
<dbReference type="Pfam" id="PF01794">
    <property type="entry name" value="Ferric_reduct"/>
    <property type="match status" value="1"/>
</dbReference>
<evidence type="ECO:0000256" key="1">
    <source>
        <dbReference type="ARBA" id="ARBA00004141"/>
    </source>
</evidence>
<dbReference type="GO" id="GO:0006826">
    <property type="term" value="P:iron ion transport"/>
    <property type="evidence" value="ECO:0007669"/>
    <property type="project" value="TreeGrafter"/>
</dbReference>
<evidence type="ECO:0000256" key="11">
    <source>
        <dbReference type="SAM" id="MobiDB-lite"/>
    </source>
</evidence>
<keyword evidence="6 12" id="KW-1133">Transmembrane helix</keyword>
<dbReference type="AlphaFoldDB" id="A0A9W8S9K9"/>
<dbReference type="PROSITE" id="PS51384">
    <property type="entry name" value="FAD_FR"/>
    <property type="match status" value="1"/>
</dbReference>
<dbReference type="InterPro" id="IPR013112">
    <property type="entry name" value="FAD-bd_8"/>
</dbReference>
<dbReference type="InterPro" id="IPR039261">
    <property type="entry name" value="FNR_nucleotide-bd"/>
</dbReference>
<keyword evidence="15" id="KW-1185">Reference proteome</keyword>
<dbReference type="GO" id="GO:0015677">
    <property type="term" value="P:copper ion import"/>
    <property type="evidence" value="ECO:0007669"/>
    <property type="project" value="TreeGrafter"/>
</dbReference>
<evidence type="ECO:0000256" key="5">
    <source>
        <dbReference type="ARBA" id="ARBA00022982"/>
    </source>
</evidence>
<evidence type="ECO:0000256" key="6">
    <source>
        <dbReference type="ARBA" id="ARBA00022989"/>
    </source>
</evidence>
<evidence type="ECO:0000256" key="4">
    <source>
        <dbReference type="ARBA" id="ARBA00022692"/>
    </source>
</evidence>
<organism evidence="14 15">
    <name type="scientific">Fusarium torreyae</name>
    <dbReference type="NCBI Taxonomy" id="1237075"/>
    <lineage>
        <taxon>Eukaryota</taxon>
        <taxon>Fungi</taxon>
        <taxon>Dikarya</taxon>
        <taxon>Ascomycota</taxon>
        <taxon>Pezizomycotina</taxon>
        <taxon>Sordariomycetes</taxon>
        <taxon>Hypocreomycetidae</taxon>
        <taxon>Hypocreales</taxon>
        <taxon>Nectriaceae</taxon>
        <taxon>Fusarium</taxon>
    </lineage>
</organism>
<keyword evidence="8" id="KW-0406">Ion transport</keyword>
<keyword evidence="10" id="KW-0325">Glycoprotein</keyword>
<dbReference type="InterPro" id="IPR013121">
    <property type="entry name" value="Fe_red_NAD-bd_6"/>
</dbReference>
<dbReference type="InterPro" id="IPR017927">
    <property type="entry name" value="FAD-bd_FR_type"/>
</dbReference>
<dbReference type="PANTHER" id="PTHR32361">
    <property type="entry name" value="FERRIC/CUPRIC REDUCTASE TRANSMEMBRANE COMPONENT"/>
    <property type="match status" value="1"/>
</dbReference>
<dbReference type="SFLD" id="SFLDS00052">
    <property type="entry name" value="Ferric_Reductase_Domain"/>
    <property type="match status" value="1"/>
</dbReference>
<dbReference type="Proteomes" id="UP001152049">
    <property type="component" value="Unassembled WGS sequence"/>
</dbReference>
<evidence type="ECO:0000259" key="13">
    <source>
        <dbReference type="PROSITE" id="PS51384"/>
    </source>
</evidence>
<dbReference type="Gene3D" id="3.40.50.80">
    <property type="entry name" value="Nucleotide-binding domain of ferredoxin-NADP reductase (FNR) module"/>
    <property type="match status" value="1"/>
</dbReference>
<evidence type="ECO:0000256" key="7">
    <source>
        <dbReference type="ARBA" id="ARBA00023002"/>
    </source>
</evidence>
<evidence type="ECO:0000256" key="3">
    <source>
        <dbReference type="ARBA" id="ARBA00022448"/>
    </source>
</evidence>
<feature type="transmembrane region" description="Helical" evidence="12">
    <location>
        <begin position="12"/>
        <end position="33"/>
    </location>
</feature>
<evidence type="ECO:0000256" key="2">
    <source>
        <dbReference type="ARBA" id="ARBA00006278"/>
    </source>
</evidence>
<feature type="domain" description="FAD-binding FR-type" evidence="13">
    <location>
        <begin position="151"/>
        <end position="263"/>
    </location>
</feature>